<evidence type="ECO:0000313" key="1">
    <source>
        <dbReference type="EMBL" id="SUE72744.1"/>
    </source>
</evidence>
<dbReference type="AlphaFoldDB" id="A0A379PLN5"/>
<organism evidence="1 2">
    <name type="scientific">Ectopseudomonas oleovorans</name>
    <name type="common">Pseudomonas oleovorans</name>
    <dbReference type="NCBI Taxonomy" id="301"/>
    <lineage>
        <taxon>Bacteria</taxon>
        <taxon>Pseudomonadati</taxon>
        <taxon>Pseudomonadota</taxon>
        <taxon>Gammaproteobacteria</taxon>
        <taxon>Pseudomonadales</taxon>
        <taxon>Pseudomonadaceae</taxon>
        <taxon>Ectopseudomonas</taxon>
    </lineage>
</organism>
<dbReference type="Proteomes" id="UP000255303">
    <property type="component" value="Unassembled WGS sequence"/>
</dbReference>
<accession>A0A379PLN5</accession>
<proteinExistence type="predicted"/>
<reference evidence="1 2" key="1">
    <citation type="submission" date="2018-06" db="EMBL/GenBank/DDBJ databases">
        <authorList>
            <consortium name="Pathogen Informatics"/>
            <person name="Doyle S."/>
        </authorList>
    </citation>
    <scope>NUCLEOTIDE SEQUENCE [LARGE SCALE GENOMIC DNA]</scope>
    <source>
        <strain evidence="1 2">NCTC10692</strain>
    </source>
</reference>
<protein>
    <submittedName>
        <fullName evidence="1">Uncharacterized protein</fullName>
    </submittedName>
</protein>
<dbReference type="EMBL" id="UGUV01000003">
    <property type="protein sequence ID" value="SUE72744.1"/>
    <property type="molecule type" value="Genomic_DNA"/>
</dbReference>
<name>A0A379PLN5_ECTOL</name>
<sequence>MSFRKAVRRNKVSGAMFGSTFHTGSTAPQGADLIAAQQRQSRAYALLCIQTTWRDRHRVGIGRARRIVAEQIEDYRALWPQHAASLAAGSPSGGARNLRHRPA</sequence>
<evidence type="ECO:0000313" key="2">
    <source>
        <dbReference type="Proteomes" id="UP000255303"/>
    </source>
</evidence>
<gene>
    <name evidence="1" type="ORF">NCTC10692_04900</name>
</gene>